<dbReference type="GO" id="GO:0005537">
    <property type="term" value="F:D-mannose binding"/>
    <property type="evidence" value="ECO:0007669"/>
    <property type="project" value="InterPro"/>
</dbReference>
<dbReference type="PROSITE" id="PS51914">
    <property type="entry name" value="MRH"/>
    <property type="match status" value="13"/>
</dbReference>
<feature type="domain" description="MRH" evidence="11">
    <location>
        <begin position="1806"/>
        <end position="1931"/>
    </location>
</feature>
<feature type="domain" description="MRH" evidence="11">
    <location>
        <begin position="760"/>
        <end position="919"/>
    </location>
</feature>
<dbReference type="PANTHER" id="PTHR15071:SF0">
    <property type="entry name" value="MANNOSE 6-PHOSPHATE RECEPTOR-LIKE PROTEIN 1"/>
    <property type="match status" value="1"/>
</dbReference>
<proteinExistence type="predicted"/>
<evidence type="ECO:0000256" key="10">
    <source>
        <dbReference type="SAM" id="SignalP"/>
    </source>
</evidence>
<evidence type="ECO:0000256" key="2">
    <source>
        <dbReference type="ARBA" id="ARBA00022448"/>
    </source>
</evidence>
<evidence type="ECO:0000256" key="6">
    <source>
        <dbReference type="ARBA" id="ARBA00023136"/>
    </source>
</evidence>
<evidence type="ECO:0000313" key="13">
    <source>
        <dbReference type="Proteomes" id="UP001165289"/>
    </source>
</evidence>
<feature type="domain" description="MRH" evidence="11">
    <location>
        <begin position="621"/>
        <end position="755"/>
    </location>
</feature>
<dbReference type="InterPro" id="IPR000479">
    <property type="entry name" value="CIMR_rpt"/>
</dbReference>
<keyword evidence="4 10" id="KW-0732">Signal</keyword>
<keyword evidence="13" id="KW-1185">Reference proteome</keyword>
<evidence type="ECO:0000256" key="4">
    <source>
        <dbReference type="ARBA" id="ARBA00022729"/>
    </source>
</evidence>
<protein>
    <submittedName>
        <fullName evidence="12">Cation-independent mannose-6-phosphate receptor-like</fullName>
    </submittedName>
</protein>
<feature type="domain" description="MRH" evidence="11">
    <location>
        <begin position="325"/>
        <end position="456"/>
    </location>
</feature>
<gene>
    <name evidence="12" type="ORF">LOD99_2496</name>
</gene>
<evidence type="ECO:0000256" key="9">
    <source>
        <dbReference type="SAM" id="Phobius"/>
    </source>
</evidence>
<evidence type="ECO:0000256" key="5">
    <source>
        <dbReference type="ARBA" id="ARBA00022989"/>
    </source>
</evidence>
<feature type="domain" description="MRH" evidence="11">
    <location>
        <begin position="926"/>
        <end position="1074"/>
    </location>
</feature>
<keyword evidence="3 9" id="KW-0812">Transmembrane</keyword>
<evidence type="ECO:0000256" key="3">
    <source>
        <dbReference type="ARBA" id="ARBA00022692"/>
    </source>
</evidence>
<sequence>MRYVLVSILCCVSLFAPLLLATDTNCTLGGLDLSSLSGDWQTVGYETCIGCSSNVYLNLSICSALQDQTCGEGVSVCYLNIILESVTPKGVPAGSYSSESVEYFNDNKTMEITFDYHLQNHQGTTTIVLFCGKHLGIPIVTDSTIESFHMLIEWETNALCKSVDVIENKCYLVLYDYAYFQPYLYDFTPLIKTKGAYIITQNGDSTKYALNLCQEIVPDSGAVSLTGCEGAVLCRLSDTGNHQLILAGSTDGLQSVGGVISIIYSSTLTDQSQCNGDAILSIFFHCPYEFDVSPGPRLVVRDSVCYFHIDWYTEHACAQKYTKSEGCVIEGTTNNPFKFDLTPLGNLYSITGADYTYDIIICTDTGVDCGTGTAKVCQKKADNFAKSLGSDNGELYYADGELTLSYHRGDVCSSNYQRSSIFRFVCSQNSSLGPSFVEEDHCSYFFEWPTPLACISSTTQTGTCQDITYGQSRYDLSYLKRGEESNWVAGIGANLITEAKSRFILNLCGTLNSGGSDQSSAPHECVSYGVCEITETGDAYGIGKFNNVFARTGNVLVVEYTDGVCPTHSDKVARVNLVIICRIGVTDSSPVYVGMLEECFYEFQWEHTAACPTANHVTYGDECKVRDPSTLYTYNLSPLSDAVYSLVSNSYTYRLSICSALGDSVSSECTAAGACQTKGTTSHSLGGPNSTLTFANGSLQMSYEGGDTCSGGVKRMTLVSFTCDLNTTGIKEVEDPEVSHCSYFFIFYTDKACPFEYLFVDCSYTDTSGHTFDLSPLIRQFDNWNGTVTSGITSAFSSAKFYLNVCRPVTNIPGCHPLSSACMSIQVGEDMKWASIGKPKTGLKPLAGNVHNGLRILYTEDEPLDLAGVCDVTKPQTGITFLCPKSSETSKLDYPRLIGVDISGCIFEFEWYTKLACTETGTPVSTPCAFQDPVSGFVFSLLSLEGTTPVKYDENTNADSPFFYLSICSTIDSDLLQSSINPKSGAVLLYPNTVSDAKNSSLGEANSNLLYSDSELIQLRYIEGSACSSGKKSTLITFVCSHLIASSVSYISSLPSDDTCLFEFEYKTILACPPITTECVITSNDGQLYDLTRLKQLSGTGFPVYISGQYSDIPQLSSLRISICQPLEAGSTETCTNGSASCLSYDNHIFDLGHVTGDLQLSQQGELQLIYSGGTGCSKSALTVITFRCDRSVGVGQPLLSLHRNTSGSCYYDIVWDSEYACAVLPSEESNCAVTDTDSGFVYNFTSLSKLPDIHIQPDSTVTSDDYSFTISICRPITSSCGDGSAHAGACQYSDNTQHVTGLYSSTLILSDGEVQLVYSGGQACHSNNVNRTTIIRFYCDKTATSPRAVVLPELTHCLYEIMLYTNLACPPSQPTFKCNANNPDNGNTYDLSSLQHKAYFEVYSTDSIVYYFSVCNLLPSQYGNKGVHCVTGSSFCVLHKNSNNIWKATNLGTMTHSPYLLRDNLLLLSYSTEDAKYNTTVGLECSEESQSVTDPILVYHSADFSTNIFSWLTLAACQSEASDSCQVVQYSTGFTIDLDSFKAVSIQSQSNDVGDKLAISLCGALTDPSLGDCYSNNNTAVCYSKGSDHYPIATSNTSKWFYGDEIVVSYYNGFNCLDQSSPFKSSVELTLQCGDSESQSFVEPSNECVYQVLWQSPLLCQYQVECSVTHNGYDYDLNWLKAYDSNWRVSLSDKKFLINVCHNLLPEETQTCDSTAAICMISGNHAVNLGQVTNGPQYVSEGALQIEYKNGDECGDGTYSSTIQFNCQKGADLEDYITQSVNGCHYMFIWDTHVACEDAGGTIIGKCEIEDTVTGDVYDLKPIFDVGIINVTIEPLLQIIACQTIKRCGGAVCYDNSISYGKYTDSSLKLVNHVPTLEYKDGSPCGNSKYKSNIEFICNKSAIDHKYVEHLPIDGCIHYFLWHTPLACASTVTECKLTVDNRIVDITDLNRKFGAWEVDVKGDKLYFNPCAGMSSFLINTNLKSESCSSDSLACLLSKETLQEVGALDTAVLKLSIDGKYPIETARSQTKCILDKSKTKSIQILFYPGSAMIETPVFQGLHRTTSSCVISIVFSTSLVGESSPINEHNELITTETPGTCHNVLVKLNKNKDYHISSDLNGETLDFYVNFCSHTSVEGCKEGTVCLIRTQGSKKSDPIALSSYKKQRINAVNNSYIELIISSVNKSCPFTNKHILTVFYISCSSHYTAVSIEFEFTSPTGCLYVFNVLAPSSVCLSYEPTDAPPGESINSAGKTAVVFIVVLIVCLLGIFLAILITLCFYKRSTKGDRMFYKLRAYLSRVPDVQFRFQKVDGSEMGHLITNMSGSESEDETVSEIGPVGTRIEPAGLDKFSISDPPAGKEGGDGSEDEDFIKL</sequence>
<comment type="subcellular location">
    <subcellularLocation>
        <location evidence="1">Endomembrane system</location>
    </subcellularLocation>
</comment>
<evidence type="ECO:0000256" key="7">
    <source>
        <dbReference type="ARBA" id="ARBA00023157"/>
    </source>
</evidence>
<dbReference type="PANTHER" id="PTHR15071">
    <property type="entry name" value="MANNOSE-6-PHOSPHATE RECEPTOR FAMILY MEMBER"/>
    <property type="match status" value="1"/>
</dbReference>
<name>A0AAV7K2P3_9METZ</name>
<accession>A0AAV7K2P3</accession>
<keyword evidence="6 9" id="KW-0472">Membrane</keyword>
<feature type="domain" description="MRH" evidence="11">
    <location>
        <begin position="168"/>
        <end position="319"/>
    </location>
</feature>
<keyword evidence="2" id="KW-0813">Transport</keyword>
<feature type="domain" description="MRH" evidence="11">
    <location>
        <begin position="1230"/>
        <end position="1372"/>
    </location>
</feature>
<dbReference type="InterPro" id="IPR009011">
    <property type="entry name" value="Man6P_isomerase_rcpt-bd_dom_sf"/>
</dbReference>
<evidence type="ECO:0000313" key="12">
    <source>
        <dbReference type="EMBL" id="KAI6655208.1"/>
    </source>
</evidence>
<dbReference type="Gene3D" id="2.70.130.10">
    <property type="entry name" value="Mannose-6-phosphate receptor binding domain"/>
    <property type="match status" value="15"/>
</dbReference>
<dbReference type="GO" id="GO:0000139">
    <property type="term" value="C:Golgi membrane"/>
    <property type="evidence" value="ECO:0007669"/>
    <property type="project" value="UniProtKB-SubCell"/>
</dbReference>
<feature type="compositionally biased region" description="Acidic residues" evidence="8">
    <location>
        <begin position="2363"/>
        <end position="2373"/>
    </location>
</feature>
<comment type="caution">
    <text evidence="12">The sequence shown here is derived from an EMBL/GenBank/DDBJ whole genome shotgun (WGS) entry which is preliminary data.</text>
</comment>
<feature type="signal peptide" evidence="10">
    <location>
        <begin position="1"/>
        <end position="21"/>
    </location>
</feature>
<evidence type="ECO:0000259" key="11">
    <source>
        <dbReference type="PROSITE" id="PS51914"/>
    </source>
</evidence>
<dbReference type="EMBL" id="JAKMXF010000210">
    <property type="protein sequence ID" value="KAI6655208.1"/>
    <property type="molecule type" value="Genomic_DNA"/>
</dbReference>
<dbReference type="InterPro" id="IPR044865">
    <property type="entry name" value="MRH_dom"/>
</dbReference>
<dbReference type="GO" id="GO:0005802">
    <property type="term" value="C:trans-Golgi network"/>
    <property type="evidence" value="ECO:0007669"/>
    <property type="project" value="TreeGrafter"/>
</dbReference>
<feature type="region of interest" description="Disordered" evidence="8">
    <location>
        <begin position="2340"/>
        <end position="2373"/>
    </location>
</feature>
<feature type="domain" description="MRH" evidence="11">
    <location>
        <begin position="462"/>
        <end position="613"/>
    </location>
</feature>
<feature type="chain" id="PRO_5043877099" evidence="10">
    <location>
        <begin position="22"/>
        <end position="2373"/>
    </location>
</feature>
<dbReference type="Pfam" id="PF00878">
    <property type="entry name" value="CIMR"/>
    <property type="match status" value="12"/>
</dbReference>
<evidence type="ECO:0000256" key="8">
    <source>
        <dbReference type="SAM" id="MobiDB-lite"/>
    </source>
</evidence>
<dbReference type="Proteomes" id="UP001165289">
    <property type="component" value="Unassembled WGS sequence"/>
</dbReference>
<keyword evidence="5 9" id="KW-1133">Transmembrane helix</keyword>
<feature type="domain" description="MRH" evidence="11">
    <location>
        <begin position="1665"/>
        <end position="1799"/>
    </location>
</feature>
<keyword evidence="7" id="KW-1015">Disulfide bond</keyword>
<feature type="transmembrane region" description="Helical" evidence="9">
    <location>
        <begin position="2255"/>
        <end position="2280"/>
    </location>
</feature>
<evidence type="ECO:0000256" key="1">
    <source>
        <dbReference type="ARBA" id="ARBA00004308"/>
    </source>
</evidence>
<dbReference type="SUPFAM" id="SSF50911">
    <property type="entry name" value="Mannose 6-phosphate receptor domain"/>
    <property type="match status" value="15"/>
</dbReference>
<dbReference type="GO" id="GO:0007041">
    <property type="term" value="P:lysosomal transport"/>
    <property type="evidence" value="ECO:0007669"/>
    <property type="project" value="InterPro"/>
</dbReference>
<feature type="domain" description="MRH" evidence="11">
    <location>
        <begin position="1524"/>
        <end position="1663"/>
    </location>
</feature>
<dbReference type="GO" id="GO:0010008">
    <property type="term" value="C:endosome membrane"/>
    <property type="evidence" value="ECO:0007669"/>
    <property type="project" value="UniProtKB-SubCell"/>
</dbReference>
<dbReference type="SMART" id="SM01404">
    <property type="entry name" value="CIMR"/>
    <property type="match status" value="13"/>
</dbReference>
<feature type="domain" description="MRH" evidence="11">
    <location>
        <begin position="1077"/>
        <end position="1224"/>
    </location>
</feature>
<dbReference type="GO" id="GO:0038023">
    <property type="term" value="F:signaling receptor activity"/>
    <property type="evidence" value="ECO:0007669"/>
    <property type="project" value="InterPro"/>
</dbReference>
<keyword evidence="12" id="KW-0675">Receptor</keyword>
<organism evidence="12 13">
    <name type="scientific">Oopsacas minuta</name>
    <dbReference type="NCBI Taxonomy" id="111878"/>
    <lineage>
        <taxon>Eukaryota</taxon>
        <taxon>Metazoa</taxon>
        <taxon>Porifera</taxon>
        <taxon>Hexactinellida</taxon>
        <taxon>Hexasterophora</taxon>
        <taxon>Lyssacinosida</taxon>
        <taxon>Leucopsacidae</taxon>
        <taxon>Oopsacas</taxon>
    </lineage>
</organism>
<reference evidence="12 13" key="1">
    <citation type="journal article" date="2023" name="BMC Biol.">
        <title>The compact genome of the sponge Oopsacas minuta (Hexactinellida) is lacking key metazoan core genes.</title>
        <authorList>
            <person name="Santini S."/>
            <person name="Schenkelaars Q."/>
            <person name="Jourda C."/>
            <person name="Duchesne M."/>
            <person name="Belahbib H."/>
            <person name="Rocher C."/>
            <person name="Selva M."/>
            <person name="Riesgo A."/>
            <person name="Vervoort M."/>
            <person name="Leys S.P."/>
            <person name="Kodjabachian L."/>
            <person name="Le Bivic A."/>
            <person name="Borchiellini C."/>
            <person name="Claverie J.M."/>
            <person name="Renard E."/>
        </authorList>
    </citation>
    <scope>NUCLEOTIDE SEQUENCE [LARGE SCALE GENOMIC DNA]</scope>
    <source>
        <strain evidence="12">SPO-2</strain>
    </source>
</reference>
<feature type="domain" description="MRH" evidence="11">
    <location>
        <begin position="24"/>
        <end position="162"/>
    </location>
</feature>
<feature type="domain" description="MRH" evidence="11">
    <location>
        <begin position="1377"/>
        <end position="1520"/>
    </location>
</feature>